<evidence type="ECO:0000313" key="3">
    <source>
        <dbReference type="Proteomes" id="UP000018144"/>
    </source>
</evidence>
<dbReference type="EMBL" id="HF935378">
    <property type="protein sequence ID" value="CCX07867.1"/>
    <property type="molecule type" value="Genomic_DNA"/>
</dbReference>
<proteinExistence type="predicted"/>
<keyword evidence="3" id="KW-1185">Reference proteome</keyword>
<dbReference type="AlphaFoldDB" id="U4LC26"/>
<gene>
    <name evidence="2" type="ORF">PCON_07456</name>
</gene>
<protein>
    <submittedName>
        <fullName evidence="2">Uncharacterized protein</fullName>
    </submittedName>
</protein>
<feature type="region of interest" description="Disordered" evidence="1">
    <location>
        <begin position="62"/>
        <end position="92"/>
    </location>
</feature>
<feature type="compositionally biased region" description="Basic and acidic residues" evidence="1">
    <location>
        <begin position="80"/>
        <end position="92"/>
    </location>
</feature>
<accession>U4LC26</accession>
<organism evidence="2 3">
    <name type="scientific">Pyronema omphalodes (strain CBS 100304)</name>
    <name type="common">Pyronema confluens</name>
    <dbReference type="NCBI Taxonomy" id="1076935"/>
    <lineage>
        <taxon>Eukaryota</taxon>
        <taxon>Fungi</taxon>
        <taxon>Dikarya</taxon>
        <taxon>Ascomycota</taxon>
        <taxon>Pezizomycotina</taxon>
        <taxon>Pezizomycetes</taxon>
        <taxon>Pezizales</taxon>
        <taxon>Pyronemataceae</taxon>
        <taxon>Pyronema</taxon>
    </lineage>
</organism>
<evidence type="ECO:0000256" key="1">
    <source>
        <dbReference type="SAM" id="MobiDB-lite"/>
    </source>
</evidence>
<reference evidence="2 3" key="1">
    <citation type="journal article" date="2013" name="PLoS Genet.">
        <title>The genome and development-dependent transcriptomes of Pyronema confluens: a window into fungal evolution.</title>
        <authorList>
            <person name="Traeger S."/>
            <person name="Altegoer F."/>
            <person name="Freitag M."/>
            <person name="Gabaldon T."/>
            <person name="Kempken F."/>
            <person name="Kumar A."/>
            <person name="Marcet-Houben M."/>
            <person name="Poggeler S."/>
            <person name="Stajich J.E."/>
            <person name="Nowrousian M."/>
        </authorList>
    </citation>
    <scope>NUCLEOTIDE SEQUENCE [LARGE SCALE GENOMIC DNA]</scope>
    <source>
        <strain evidence="3">CBS 100304</strain>
        <tissue evidence="2">Vegetative mycelium</tissue>
    </source>
</reference>
<evidence type="ECO:0000313" key="2">
    <source>
        <dbReference type="EMBL" id="CCX07867.1"/>
    </source>
</evidence>
<sequence>MESRNLNESHVEFGAISAEEIRKISFKIPNDLSHHILRVHLNVVPCLKPRCAEKFGLSNSLSQHMSAAKGHGQPKQTSSQRKDSWNRSRKSLKDNRPNVWHLYDSVLKNANSKEMLNRICAAYNGNKNVIDTLSAEEFKDFCINFGLPPPTPAPIATPEITYSLLDVQNTAITTVLATERRLYPTPPVITSVTASMPWSMDRLNINPALLSSSATSECDASEFSFPQQGTSLTRISSTVELQSMKNLHISSELQSQTRDSESTVQTIAYTGGVWQSRADDEGQVSDGTRRTMGYQHGLRGEKQLNEYKAMFIEASMDERSKYLERLGQFFKELSLIQAESAPGDTDDLMLAGCHHQENRDIMETFPPEHYPADNYHSKRQIILNTVPVIMSRYPVPEAADSVATIPQRQFTLSEHRYSTQDGGEMLERFVEELGQPGQAANRMASRGMLALGDEVEGNDEGGSGSRGDSGGAIDSFKAELTKTLDDLSGDPDVVLWFSQFQAWDDDVWMGGTVM</sequence>
<dbReference type="Proteomes" id="UP000018144">
    <property type="component" value="Unassembled WGS sequence"/>
</dbReference>
<name>U4LC26_PYROM</name>